<comment type="caution">
    <text evidence="1">The sequence shown here is derived from an EMBL/GenBank/DDBJ whole genome shotgun (WGS) entry which is preliminary data.</text>
</comment>
<keyword evidence="2" id="KW-1185">Reference proteome</keyword>
<accession>A0A502EFZ8</accession>
<gene>
    <name evidence="1" type="ORF">EAH81_21855</name>
</gene>
<sequence>MNKLKYIFLSVIFVIVSCNYKKDKLKIKNNSTKDICYHIILKYRNENTYYGPAIGGKIKPNTYGSPGIRGTILHEINKNSYNKTLYIVYFNIKDREYVYKNENTIIFNKKFQVDKYSIRELDSMNWVINYPRVNIIKTH</sequence>
<dbReference type="EMBL" id="RCZH01000017">
    <property type="protein sequence ID" value="TPG35406.1"/>
    <property type="molecule type" value="Genomic_DNA"/>
</dbReference>
<evidence type="ECO:0000313" key="1">
    <source>
        <dbReference type="EMBL" id="TPG35406.1"/>
    </source>
</evidence>
<dbReference type="RefSeq" id="WP_140511066.1">
    <property type="nucleotide sequence ID" value="NZ_RCZH01000017.1"/>
</dbReference>
<proteinExistence type="predicted"/>
<evidence type="ECO:0000313" key="2">
    <source>
        <dbReference type="Proteomes" id="UP000319700"/>
    </source>
</evidence>
<protein>
    <submittedName>
        <fullName evidence="1">Uncharacterized protein</fullName>
    </submittedName>
</protein>
<name>A0A502EFZ8_9FLAO</name>
<dbReference type="PROSITE" id="PS51257">
    <property type="entry name" value="PROKAR_LIPOPROTEIN"/>
    <property type="match status" value="1"/>
</dbReference>
<reference evidence="1 2" key="1">
    <citation type="journal article" date="2019" name="Environ. Microbiol.">
        <title>Species interactions and distinct microbial communities in high Arctic permafrost affected cryosols are associated with the CH4 and CO2 gas fluxes.</title>
        <authorList>
            <person name="Altshuler I."/>
            <person name="Hamel J."/>
            <person name="Turney S."/>
            <person name="Magnuson E."/>
            <person name="Levesque R."/>
            <person name="Greer C."/>
            <person name="Whyte L.G."/>
        </authorList>
    </citation>
    <scope>NUCLEOTIDE SEQUENCE [LARGE SCALE GENOMIC DNA]</scope>
    <source>
        <strain evidence="1 2">42</strain>
    </source>
</reference>
<dbReference type="OrthoDB" id="1372815at2"/>
<dbReference type="Proteomes" id="UP000319700">
    <property type="component" value="Unassembled WGS sequence"/>
</dbReference>
<organism evidence="1 2">
    <name type="scientific">Flavobacterium pectinovorum</name>
    <dbReference type="NCBI Taxonomy" id="29533"/>
    <lineage>
        <taxon>Bacteria</taxon>
        <taxon>Pseudomonadati</taxon>
        <taxon>Bacteroidota</taxon>
        <taxon>Flavobacteriia</taxon>
        <taxon>Flavobacteriales</taxon>
        <taxon>Flavobacteriaceae</taxon>
        <taxon>Flavobacterium</taxon>
    </lineage>
</organism>
<dbReference type="AlphaFoldDB" id="A0A502EFZ8"/>